<reference evidence="2 3" key="1">
    <citation type="submission" date="2020-02" db="EMBL/GenBank/DDBJ databases">
        <authorList>
            <person name="Criscuolo A."/>
        </authorList>
    </citation>
    <scope>NUCLEOTIDE SEQUENCE [LARGE SCALE GENOMIC DNA]</scope>
    <source>
        <strain evidence="2">CIP105534</strain>
    </source>
</reference>
<dbReference type="Proteomes" id="UP000479938">
    <property type="component" value="Unassembled WGS sequence"/>
</dbReference>
<evidence type="ECO:0000313" key="3">
    <source>
        <dbReference type="Proteomes" id="UP000479938"/>
    </source>
</evidence>
<sequence length="210" mass="24756">MDDFLIYFGYLLLAVTVGLYSFSFFRKEKANVFLLLYLGFSFVVQFGMELLYHLKMNNLLLMNLFFLGQMVLLGLFYRSLYKQEIQKKFVLITLGLALVILIARLVYDPALQFKFNLFQITVTSLLTVVFALIHFYNMITEKKEYYYLTIGVIGYMFGGTVLFLIGNLTIGLSDDIKYLSWRLNAFLFIVYYFFILFEWMKSFSKKNAEI</sequence>
<gene>
    <name evidence="2" type="ORF">FLA105534_02612</name>
</gene>
<evidence type="ECO:0000256" key="1">
    <source>
        <dbReference type="SAM" id="Phobius"/>
    </source>
</evidence>
<organism evidence="2 3">
    <name type="scientific">Flavobacterium bizetiae</name>
    <dbReference type="NCBI Taxonomy" id="2704140"/>
    <lineage>
        <taxon>Bacteria</taxon>
        <taxon>Pseudomonadati</taxon>
        <taxon>Bacteroidota</taxon>
        <taxon>Flavobacteriia</taxon>
        <taxon>Flavobacteriales</taxon>
        <taxon>Flavobacteriaceae</taxon>
        <taxon>Flavobacterium</taxon>
    </lineage>
</organism>
<keyword evidence="1" id="KW-0472">Membrane</keyword>
<feature type="transmembrane region" description="Helical" evidence="1">
    <location>
        <begin position="6"/>
        <end position="25"/>
    </location>
</feature>
<feature type="transmembrane region" description="Helical" evidence="1">
    <location>
        <begin position="60"/>
        <end position="77"/>
    </location>
</feature>
<feature type="transmembrane region" description="Helical" evidence="1">
    <location>
        <begin position="89"/>
        <end position="107"/>
    </location>
</feature>
<protein>
    <submittedName>
        <fullName evidence="2">Uncharacterized protein</fullName>
    </submittedName>
</protein>
<keyword evidence="1" id="KW-0812">Transmembrane</keyword>
<keyword evidence="1" id="KW-1133">Transmembrane helix</keyword>
<feature type="transmembrane region" description="Helical" evidence="1">
    <location>
        <begin position="145"/>
        <end position="166"/>
    </location>
</feature>
<feature type="transmembrane region" description="Helical" evidence="1">
    <location>
        <begin position="113"/>
        <end position="133"/>
    </location>
</feature>
<keyword evidence="3" id="KW-1185">Reference proteome</keyword>
<dbReference type="EMBL" id="CADCSU010000097">
    <property type="protein sequence ID" value="CAA9199419.1"/>
    <property type="molecule type" value="Genomic_DNA"/>
</dbReference>
<feature type="transmembrane region" description="Helical" evidence="1">
    <location>
        <begin position="32"/>
        <end position="54"/>
    </location>
</feature>
<dbReference type="AlphaFoldDB" id="A0A6J4GJZ4"/>
<name>A0A6J4GJZ4_9FLAO</name>
<evidence type="ECO:0000313" key="2">
    <source>
        <dbReference type="EMBL" id="CAA9199419.1"/>
    </source>
</evidence>
<feature type="transmembrane region" description="Helical" evidence="1">
    <location>
        <begin position="178"/>
        <end position="197"/>
    </location>
</feature>
<proteinExistence type="predicted"/>
<accession>A0A6J4GJZ4</accession>